<name>A0A3B1E2B2_9ZZZZ</name>
<feature type="region of interest" description="Disordered" evidence="1">
    <location>
        <begin position="151"/>
        <end position="207"/>
    </location>
</feature>
<dbReference type="InterPro" id="IPR050923">
    <property type="entry name" value="Cell_Proc_Reg/RNA_Proc"/>
</dbReference>
<dbReference type="InterPro" id="IPR000253">
    <property type="entry name" value="FHA_dom"/>
</dbReference>
<dbReference type="PANTHER" id="PTHR23308">
    <property type="entry name" value="NUCLEAR INHIBITOR OF PROTEIN PHOSPHATASE-1"/>
    <property type="match status" value="1"/>
</dbReference>
<dbReference type="SMART" id="SM00240">
    <property type="entry name" value="FHA"/>
    <property type="match status" value="1"/>
</dbReference>
<evidence type="ECO:0000313" key="3">
    <source>
        <dbReference type="EMBL" id="VAX39495.1"/>
    </source>
</evidence>
<dbReference type="Pfam" id="PF00498">
    <property type="entry name" value="FHA"/>
    <property type="match status" value="1"/>
</dbReference>
<dbReference type="PROSITE" id="PS50006">
    <property type="entry name" value="FHA_DOMAIN"/>
    <property type="match status" value="1"/>
</dbReference>
<feature type="domain" description="FHA" evidence="2">
    <location>
        <begin position="23"/>
        <end position="72"/>
    </location>
</feature>
<dbReference type="InterPro" id="IPR008984">
    <property type="entry name" value="SMAD_FHA_dom_sf"/>
</dbReference>
<protein>
    <recommendedName>
        <fullName evidence="2">FHA domain-containing protein</fullName>
    </recommendedName>
</protein>
<proteinExistence type="predicted"/>
<evidence type="ECO:0000256" key="1">
    <source>
        <dbReference type="SAM" id="MobiDB-lite"/>
    </source>
</evidence>
<dbReference type="Gene3D" id="2.60.200.20">
    <property type="match status" value="1"/>
</dbReference>
<organism evidence="3">
    <name type="scientific">hydrothermal vent metagenome</name>
    <dbReference type="NCBI Taxonomy" id="652676"/>
    <lineage>
        <taxon>unclassified sequences</taxon>
        <taxon>metagenomes</taxon>
        <taxon>ecological metagenomes</taxon>
    </lineage>
</organism>
<feature type="region of interest" description="Disordered" evidence="1">
    <location>
        <begin position="97"/>
        <end position="134"/>
    </location>
</feature>
<reference evidence="3" key="1">
    <citation type="submission" date="2018-06" db="EMBL/GenBank/DDBJ databases">
        <authorList>
            <person name="Zhirakovskaya E."/>
        </authorList>
    </citation>
    <scope>NUCLEOTIDE SEQUENCE</scope>
</reference>
<accession>A0A3B1E2B2</accession>
<dbReference type="AlphaFoldDB" id="A0A3B1E2B2"/>
<gene>
    <name evidence="3" type="ORF">MNBD_PLANCTO02-1001</name>
</gene>
<dbReference type="CDD" id="cd00060">
    <property type="entry name" value="FHA"/>
    <property type="match status" value="1"/>
</dbReference>
<feature type="compositionally biased region" description="Basic and acidic residues" evidence="1">
    <location>
        <begin position="171"/>
        <end position="185"/>
    </location>
</feature>
<evidence type="ECO:0000259" key="2">
    <source>
        <dbReference type="PROSITE" id="PS50006"/>
    </source>
</evidence>
<sequence>MPELIIRSGKLSGRKLVLPEEEIVIGRDDDCKIRLTSADVSRRHCRILPTAKGMIVRDLKSRNGTFINEEPVIEAMLLKAGDKLRIGPMVFEVPPVEEVSPPPVAPSSEKKPPAATRSRKKKKHIALPLREKLGTNHSTDEDIVSWLSAGDEDEEVSTGDTTIIPRSSSLLEDKKSDDRTEEKQSQAKSTKQPAPKSSAPSDFESLAKEAAEIIRKHWESVQSN</sequence>
<dbReference type="SUPFAM" id="SSF49879">
    <property type="entry name" value="SMAD/FHA domain"/>
    <property type="match status" value="1"/>
</dbReference>
<dbReference type="EMBL" id="UOGL01000335">
    <property type="protein sequence ID" value="VAX39495.1"/>
    <property type="molecule type" value="Genomic_DNA"/>
</dbReference>